<keyword evidence="3" id="KW-0325">Glycoprotein</keyword>
<dbReference type="InterPro" id="IPR001480">
    <property type="entry name" value="Bulb-type_lectin_dom"/>
</dbReference>
<keyword evidence="8" id="KW-1185">Reference proteome</keyword>
<keyword evidence="4" id="KW-0472">Membrane</keyword>
<dbReference type="Proteomes" id="UP000215914">
    <property type="component" value="Chromosome 17"/>
</dbReference>
<dbReference type="GO" id="GO:0048544">
    <property type="term" value="P:recognition of pollen"/>
    <property type="evidence" value="ECO:0007669"/>
    <property type="project" value="InterPro"/>
</dbReference>
<evidence type="ECO:0000313" key="7">
    <source>
        <dbReference type="EMBL" id="OTF87412.1"/>
    </source>
</evidence>
<evidence type="ECO:0000259" key="5">
    <source>
        <dbReference type="PROSITE" id="PS50948"/>
    </source>
</evidence>
<sequence length="402" mass="45839">MGFLIRPTRDGGWVYQLVSCTYNCVFFWIMKAKNILVLLGGYPQKVLHLLDSGNAVLKEIVSGITKWESFSNPTNTFLPGMKMDVNLKLTSWKDATDPSSGSFSFEEDETNQYAIRNIAKATYHWKSGSGSVKTFNREPLFPAAYYLLSNSTKPLYKTNYCESNPKTLNYCNYSANSFVFKNYSRLLMNHTGHIQYFSWEEMNEQWVLDWQVPKDDCSIYGLCGKFSVCSLSNTTSSCKCLTGFERIPQQDASAGCKRNVELSCNDSDEFQNMSMINIQNPTLPFVNYDNETACKKLCLQRCECVAYSYTPEAIDQFKSGRLESVSNSCWIWDSDLYNLQTDGRHNISIRVSHGTLLKFSAFILSFLIVVMLIPVIFTKCTPTLLNVRPPYEFGHIVSLFYS</sequence>
<reference evidence="6" key="3">
    <citation type="submission" date="2020-06" db="EMBL/GenBank/DDBJ databases">
        <title>Helianthus annuus Genome sequencing and assembly Release 2.</title>
        <authorList>
            <person name="Gouzy J."/>
            <person name="Langlade N."/>
            <person name="Munos S."/>
        </authorList>
    </citation>
    <scope>NUCLEOTIDE SEQUENCE</scope>
    <source>
        <tissue evidence="6">Leaves</tissue>
    </source>
</reference>
<reference evidence="7" key="2">
    <citation type="submission" date="2017-02" db="EMBL/GenBank/DDBJ databases">
        <title>Sunflower complete genome.</title>
        <authorList>
            <person name="Langlade N."/>
            <person name="Munos S."/>
        </authorList>
    </citation>
    <scope>NUCLEOTIDE SEQUENCE [LARGE SCALE GENOMIC DNA]</scope>
    <source>
        <tissue evidence="7">Leaves</tissue>
    </source>
</reference>
<name>A0A251RSS9_HELAN</name>
<dbReference type="InterPro" id="IPR000858">
    <property type="entry name" value="S_locus_glycoprot_dom"/>
</dbReference>
<dbReference type="SUPFAM" id="SSF51110">
    <property type="entry name" value="alpha-D-mannose-specific plant lectins"/>
    <property type="match status" value="1"/>
</dbReference>
<evidence type="ECO:0000313" key="6">
    <source>
        <dbReference type="EMBL" id="KAF5755907.1"/>
    </source>
</evidence>
<keyword evidence="1" id="KW-0732">Signal</keyword>
<dbReference type="Pfam" id="PF08276">
    <property type="entry name" value="PAN_2"/>
    <property type="match status" value="1"/>
</dbReference>
<dbReference type="Pfam" id="PF01453">
    <property type="entry name" value="B_lectin"/>
    <property type="match status" value="1"/>
</dbReference>
<dbReference type="Gramene" id="mRNA:HanXRQr2_Chr17g0808311">
    <property type="protein sequence ID" value="CDS:HanXRQr2_Chr17g0808311.1"/>
    <property type="gene ID" value="HanXRQr2_Chr17g0808311"/>
</dbReference>
<accession>A0A251RSS9</accession>
<evidence type="ECO:0000256" key="4">
    <source>
        <dbReference type="SAM" id="Phobius"/>
    </source>
</evidence>
<evidence type="ECO:0000256" key="3">
    <source>
        <dbReference type="ARBA" id="ARBA00023180"/>
    </source>
</evidence>
<dbReference type="PANTHER" id="PTHR32444:SF118">
    <property type="entry name" value="OS09G0551150 PROTEIN"/>
    <property type="match status" value="1"/>
</dbReference>
<feature type="domain" description="Apple" evidence="5">
    <location>
        <begin position="264"/>
        <end position="352"/>
    </location>
</feature>
<organism evidence="7 8">
    <name type="scientific">Helianthus annuus</name>
    <name type="common">Common sunflower</name>
    <dbReference type="NCBI Taxonomy" id="4232"/>
    <lineage>
        <taxon>Eukaryota</taxon>
        <taxon>Viridiplantae</taxon>
        <taxon>Streptophyta</taxon>
        <taxon>Embryophyta</taxon>
        <taxon>Tracheophyta</taxon>
        <taxon>Spermatophyta</taxon>
        <taxon>Magnoliopsida</taxon>
        <taxon>eudicotyledons</taxon>
        <taxon>Gunneridae</taxon>
        <taxon>Pentapetalae</taxon>
        <taxon>asterids</taxon>
        <taxon>campanulids</taxon>
        <taxon>Asterales</taxon>
        <taxon>Asteraceae</taxon>
        <taxon>Asteroideae</taxon>
        <taxon>Heliantheae alliance</taxon>
        <taxon>Heliantheae</taxon>
        <taxon>Helianthus</taxon>
    </lineage>
</organism>
<dbReference type="EC" id="2.7.11.1" evidence="6"/>
<keyword evidence="4" id="KW-1133">Transmembrane helix</keyword>
<gene>
    <name evidence="7" type="ORF">HannXRQ_Chr17g0561501</name>
    <name evidence="6" type="ORF">HanXRQr2_Chr17g0808311</name>
</gene>
<keyword evidence="6" id="KW-0418">Kinase</keyword>
<dbReference type="GO" id="GO:0004674">
    <property type="term" value="F:protein serine/threonine kinase activity"/>
    <property type="evidence" value="ECO:0007669"/>
    <property type="project" value="UniProtKB-KW"/>
</dbReference>
<keyword evidence="2" id="KW-1015">Disulfide bond</keyword>
<dbReference type="InParanoid" id="A0A251RSS9"/>
<dbReference type="GO" id="GO:0030246">
    <property type="term" value="F:carbohydrate binding"/>
    <property type="evidence" value="ECO:0007669"/>
    <property type="project" value="UniProtKB-KW"/>
</dbReference>
<dbReference type="PROSITE" id="PS50948">
    <property type="entry name" value="PAN"/>
    <property type="match status" value="1"/>
</dbReference>
<keyword evidence="6" id="KW-0808">Transferase</keyword>
<evidence type="ECO:0000256" key="1">
    <source>
        <dbReference type="ARBA" id="ARBA00022729"/>
    </source>
</evidence>
<keyword evidence="7" id="KW-0430">Lectin</keyword>
<dbReference type="PANTHER" id="PTHR32444">
    <property type="entry name" value="BULB-TYPE LECTIN DOMAIN-CONTAINING PROTEIN"/>
    <property type="match status" value="1"/>
</dbReference>
<dbReference type="InterPro" id="IPR036426">
    <property type="entry name" value="Bulb-type_lectin_dom_sf"/>
</dbReference>
<evidence type="ECO:0000256" key="2">
    <source>
        <dbReference type="ARBA" id="ARBA00023157"/>
    </source>
</evidence>
<protein>
    <submittedName>
        <fullName evidence="6">Non-specific serine/threonine protein kinase</fullName>
        <ecNumber evidence="6">2.7.11.1</ecNumber>
    </submittedName>
    <submittedName>
        <fullName evidence="7">Putative S-locus glycoprotein domain, Bulb-type lectin domain, PAN/Apple domain protein</fullName>
    </submittedName>
</protein>
<keyword evidence="6" id="KW-0723">Serine/threonine-protein kinase</keyword>
<feature type="transmembrane region" description="Helical" evidence="4">
    <location>
        <begin position="356"/>
        <end position="377"/>
    </location>
</feature>
<dbReference type="Pfam" id="PF00954">
    <property type="entry name" value="S_locus_glycop"/>
    <property type="match status" value="1"/>
</dbReference>
<keyword evidence="4" id="KW-0812">Transmembrane</keyword>
<dbReference type="EMBL" id="MNCJ02000332">
    <property type="protein sequence ID" value="KAF5755907.1"/>
    <property type="molecule type" value="Genomic_DNA"/>
</dbReference>
<proteinExistence type="predicted"/>
<dbReference type="EMBL" id="CM007906">
    <property type="protein sequence ID" value="OTF87412.1"/>
    <property type="molecule type" value="Genomic_DNA"/>
</dbReference>
<dbReference type="AlphaFoldDB" id="A0A251RSS9"/>
<evidence type="ECO:0000313" key="8">
    <source>
        <dbReference type="Proteomes" id="UP000215914"/>
    </source>
</evidence>
<reference evidence="6 8" key="1">
    <citation type="journal article" date="2017" name="Nature">
        <title>The sunflower genome provides insights into oil metabolism, flowering and Asterid evolution.</title>
        <authorList>
            <person name="Badouin H."/>
            <person name="Gouzy J."/>
            <person name="Grassa C.J."/>
            <person name="Murat F."/>
            <person name="Staton S.E."/>
            <person name="Cottret L."/>
            <person name="Lelandais-Briere C."/>
            <person name="Owens G.L."/>
            <person name="Carrere S."/>
            <person name="Mayjonade B."/>
            <person name="Legrand L."/>
            <person name="Gill N."/>
            <person name="Kane N.C."/>
            <person name="Bowers J.E."/>
            <person name="Hubner S."/>
            <person name="Bellec A."/>
            <person name="Berard A."/>
            <person name="Berges H."/>
            <person name="Blanchet N."/>
            <person name="Boniface M.C."/>
            <person name="Brunel D."/>
            <person name="Catrice O."/>
            <person name="Chaidir N."/>
            <person name="Claudel C."/>
            <person name="Donnadieu C."/>
            <person name="Faraut T."/>
            <person name="Fievet G."/>
            <person name="Helmstetter N."/>
            <person name="King M."/>
            <person name="Knapp S.J."/>
            <person name="Lai Z."/>
            <person name="Le Paslier M.C."/>
            <person name="Lippi Y."/>
            <person name="Lorenzon L."/>
            <person name="Mandel J.R."/>
            <person name="Marage G."/>
            <person name="Marchand G."/>
            <person name="Marquand E."/>
            <person name="Bret-Mestries E."/>
            <person name="Morien E."/>
            <person name="Nambeesan S."/>
            <person name="Nguyen T."/>
            <person name="Pegot-Espagnet P."/>
            <person name="Pouilly N."/>
            <person name="Raftis F."/>
            <person name="Sallet E."/>
            <person name="Schiex T."/>
            <person name="Thomas J."/>
            <person name="Vandecasteele C."/>
            <person name="Vares D."/>
            <person name="Vear F."/>
            <person name="Vautrin S."/>
            <person name="Crespi M."/>
            <person name="Mangin B."/>
            <person name="Burke J.M."/>
            <person name="Salse J."/>
            <person name="Munos S."/>
            <person name="Vincourt P."/>
            <person name="Rieseberg L.H."/>
            <person name="Langlade N.B."/>
        </authorList>
    </citation>
    <scope>NUCLEOTIDE SEQUENCE [LARGE SCALE GENOMIC DNA]</scope>
    <source>
        <strain evidence="8">cv. SF193</strain>
        <tissue evidence="6">Leaves</tissue>
    </source>
</reference>
<dbReference type="InterPro" id="IPR003609">
    <property type="entry name" value="Pan_app"/>
</dbReference>